<dbReference type="PATRIC" id="fig|525365.8.peg.251"/>
<feature type="domain" description="Carboxylesterase type B" evidence="4">
    <location>
        <begin position="18"/>
        <end position="415"/>
    </location>
</feature>
<dbReference type="SMR" id="C2ENF9"/>
<gene>
    <name evidence="5" type="primary">pnbA</name>
    <name evidence="5" type="ORF">HMPREF0548_1205</name>
</gene>
<dbReference type="Gene3D" id="3.40.50.1820">
    <property type="entry name" value="alpha/beta hydrolase"/>
    <property type="match status" value="1"/>
</dbReference>
<dbReference type="STRING" id="525365.HMPREF0548_1205"/>
<evidence type="ECO:0000256" key="2">
    <source>
        <dbReference type="ARBA" id="ARBA00022801"/>
    </source>
</evidence>
<dbReference type="InterPro" id="IPR029058">
    <property type="entry name" value="AB_hydrolase_fold"/>
</dbReference>
<dbReference type="Pfam" id="PF00135">
    <property type="entry name" value="COesterase"/>
    <property type="match status" value="1"/>
</dbReference>
<dbReference type="ESTHER" id="9laco-c2enf9">
    <property type="family name" value="Carb_B_Bacteria"/>
</dbReference>
<evidence type="ECO:0000313" key="6">
    <source>
        <dbReference type="Proteomes" id="UP000005583"/>
    </source>
</evidence>
<dbReference type="EMBL" id="ACGU01000055">
    <property type="protein sequence ID" value="EEJ71963.1"/>
    <property type="molecule type" value="Genomic_DNA"/>
</dbReference>
<dbReference type="InterPro" id="IPR050309">
    <property type="entry name" value="Type-B_Carboxylest/Lipase"/>
</dbReference>
<reference evidence="5 6" key="1">
    <citation type="submission" date="2009-01" db="EMBL/GenBank/DDBJ databases">
        <authorList>
            <person name="Qin X."/>
            <person name="Bachman B."/>
            <person name="Battles P."/>
            <person name="Bell A."/>
            <person name="Bess C."/>
            <person name="Bickham C."/>
            <person name="Chaboub L."/>
            <person name="Chen D."/>
            <person name="Coyle M."/>
            <person name="Deiros D.R."/>
            <person name="Dinh H."/>
            <person name="Forbes L."/>
            <person name="Fowler G."/>
            <person name="Francisco L."/>
            <person name="Fu Q."/>
            <person name="Gubbala S."/>
            <person name="Hale W."/>
            <person name="Han Y."/>
            <person name="Hemphill L."/>
            <person name="Highlander S.K."/>
            <person name="Hirani K."/>
            <person name="Hogues M."/>
            <person name="Jackson L."/>
            <person name="Jakkamsetti A."/>
            <person name="Javaid M."/>
            <person name="Jiang H."/>
            <person name="Korchina V."/>
            <person name="Kovar C."/>
            <person name="Lara F."/>
            <person name="Lee S."/>
            <person name="Mata R."/>
            <person name="Mathew T."/>
            <person name="Moen C."/>
            <person name="Morales K."/>
            <person name="Munidasa M."/>
            <person name="Nazareth L."/>
            <person name="Ngo R."/>
            <person name="Nguyen L."/>
            <person name="Okwuonu G."/>
            <person name="Ongeri F."/>
            <person name="Patil S."/>
            <person name="Petrosino J."/>
            <person name="Pham C."/>
            <person name="Pham P."/>
            <person name="Pu L.-L."/>
            <person name="Puazo M."/>
            <person name="Raj R."/>
            <person name="Reid J."/>
            <person name="Rouhana J."/>
            <person name="Saada N."/>
            <person name="Shang Y."/>
            <person name="Simmons D."/>
            <person name="Thornton R."/>
            <person name="Warren J."/>
            <person name="Weissenberger G."/>
            <person name="Zhang J."/>
            <person name="Zhang L."/>
            <person name="Zhou C."/>
            <person name="Zhu D."/>
            <person name="Muzny D."/>
            <person name="Worley K."/>
            <person name="Gibbs R."/>
        </authorList>
    </citation>
    <scope>NUCLEOTIDE SEQUENCE [LARGE SCALE GENOMIC DNA]</scope>
    <source>
        <strain evidence="5 6">DSM 16047</strain>
    </source>
</reference>
<dbReference type="PANTHER" id="PTHR11559">
    <property type="entry name" value="CARBOXYLESTERASE"/>
    <property type="match status" value="1"/>
</dbReference>
<comment type="similarity">
    <text evidence="1 3">Belongs to the type-B carboxylesterase/lipase family.</text>
</comment>
<dbReference type="ESTHER" id="lacsk-c2l1r6">
    <property type="family name" value="Carb_B_Bacteria"/>
</dbReference>
<name>C2ENF9_9LACO</name>
<accession>C2ENF9</accession>
<dbReference type="AlphaFoldDB" id="C2ENF9"/>
<dbReference type="GO" id="GO:0016787">
    <property type="term" value="F:hydrolase activity"/>
    <property type="evidence" value="ECO:0007669"/>
    <property type="project" value="UniProtKB-KW"/>
</dbReference>
<dbReference type="Proteomes" id="UP000005583">
    <property type="component" value="Unassembled WGS sequence"/>
</dbReference>
<dbReference type="SUPFAM" id="SSF53474">
    <property type="entry name" value="alpha/beta-Hydrolases"/>
    <property type="match status" value="1"/>
</dbReference>
<dbReference type="InterPro" id="IPR002018">
    <property type="entry name" value="CarbesteraseB"/>
</dbReference>
<dbReference type="OrthoDB" id="9815425at2"/>
<dbReference type="HOGENOM" id="CLU_006586_16_4_9"/>
<evidence type="ECO:0000256" key="1">
    <source>
        <dbReference type="ARBA" id="ARBA00005964"/>
    </source>
</evidence>
<comment type="caution">
    <text evidence="5">The sequence shown here is derived from an EMBL/GenBank/DDBJ whole genome shotgun (WGS) entry which is preliminary data.</text>
</comment>
<proteinExistence type="inferred from homology"/>
<keyword evidence="2 3" id="KW-0378">Hydrolase</keyword>
<dbReference type="PROSITE" id="PS00122">
    <property type="entry name" value="CARBOXYLESTERASE_B_1"/>
    <property type="match status" value="1"/>
</dbReference>
<keyword evidence="6" id="KW-1185">Reference proteome</keyword>
<sequence length="484" mass="53417">MTNINIPETDRVAHTNPTFSNIKEWLGIPYATADRFQSPEMVDFNTNLDYSKSGPASLQPFDAATLQSDKGLSENCLNLSIWAPKKIEKPLPVVVYYHGGGFIYGSNSQITSVPSGLAASGRVIGVSVNFRLGALGWLSLSQYGGQFENATNLGLQDMIMSLKWIQKYISSFGGDPDQVTLTGHSGGAFMSAALLAVPSAKGLFKRMALFSGGTTRIIPTWWAEQYADTVINKLGVQDNLSKLLTIDPNLINKVAREVIAPDMGERVTVDNIQLGIVDDHDEPNGIIASTPTEAIAKGSCSDIDIIFSNTTNEFDWWVKNDPTFNLGSYENVIKHFAKFNRLPISRVRSMIDFYKKDRTPAETRAALFTDYVFALPNIRDAQLHAQKGGRSYLLSVGPADNAPAVHGTDMYAIVGQRQPNASQDQIKRDTTETNIVLDFACQNYDKLWQPISDKLVVKELGHRPYNAEIYYKQIEKLFAGIPTT</sequence>
<evidence type="ECO:0000259" key="4">
    <source>
        <dbReference type="Pfam" id="PF00135"/>
    </source>
</evidence>
<dbReference type="EC" id="3.1.1.-" evidence="3"/>
<evidence type="ECO:0000256" key="3">
    <source>
        <dbReference type="RuleBase" id="RU361235"/>
    </source>
</evidence>
<protein>
    <recommendedName>
        <fullName evidence="3">Carboxylic ester hydrolase</fullName>
        <ecNumber evidence="3">3.1.1.-</ecNumber>
    </recommendedName>
</protein>
<organism evidence="5 6">
    <name type="scientific">Lactobacillus ultunensis DSM 16047</name>
    <dbReference type="NCBI Taxonomy" id="525365"/>
    <lineage>
        <taxon>Bacteria</taxon>
        <taxon>Bacillati</taxon>
        <taxon>Bacillota</taxon>
        <taxon>Bacilli</taxon>
        <taxon>Lactobacillales</taxon>
        <taxon>Lactobacillaceae</taxon>
        <taxon>Lactobacillus</taxon>
    </lineage>
</organism>
<dbReference type="RefSeq" id="WP_007125733.1">
    <property type="nucleotide sequence ID" value="NZ_AZFO01000011.1"/>
</dbReference>
<dbReference type="eggNOG" id="COG2272">
    <property type="taxonomic scope" value="Bacteria"/>
</dbReference>
<dbReference type="InterPro" id="IPR019826">
    <property type="entry name" value="Carboxylesterase_B_AS"/>
</dbReference>
<evidence type="ECO:0000313" key="5">
    <source>
        <dbReference type="EMBL" id="EEJ71963.1"/>
    </source>
</evidence>